<organism evidence="1 2">
    <name type="scientific">Lentinus tigrinus ALCF2SS1-6</name>
    <dbReference type="NCBI Taxonomy" id="1328759"/>
    <lineage>
        <taxon>Eukaryota</taxon>
        <taxon>Fungi</taxon>
        <taxon>Dikarya</taxon>
        <taxon>Basidiomycota</taxon>
        <taxon>Agaricomycotina</taxon>
        <taxon>Agaricomycetes</taxon>
        <taxon>Polyporales</taxon>
        <taxon>Polyporaceae</taxon>
        <taxon>Lentinus</taxon>
    </lineage>
</organism>
<name>A0A5C2S0T6_9APHY</name>
<evidence type="ECO:0000313" key="1">
    <source>
        <dbReference type="EMBL" id="RPD56982.1"/>
    </source>
</evidence>
<dbReference type="AlphaFoldDB" id="A0A5C2S0T6"/>
<sequence>MAKRHQQCREMRKNSTILIWCMETVKKMRSDMDSILVHLELAACSKYGLFAHPHNEYVNREQDFVVVEVLANITTGYEGGERNAGRAVSSVGGVMTVIPSSMASVTSLQTRPSVPREGGIFVREGQVQRRKQDTQPVVAHNKIEEIELLSGVAKSGSFGSTLRECLVVDGRRDGDRTLDTLDNGCWVPGWRTTSDWRMAGSRRDRTSLQPRTEFEVVRDLRINGLLLLGTDQVFGLEDEVGEGVLGKLTAKVALSLTLEAALRPHHRRPDCWWSGGKDCTAYLFCLKEPLVARIPRQAAQTPELLVAVMLLFLATASSSMPVQMHRASIKHAVVPPKTIRVRTTITITEAT</sequence>
<evidence type="ECO:0000313" key="2">
    <source>
        <dbReference type="Proteomes" id="UP000313359"/>
    </source>
</evidence>
<reference evidence="1" key="1">
    <citation type="journal article" date="2018" name="Genome Biol. Evol.">
        <title>Genomics and development of Lentinus tigrinus, a white-rot wood-decaying mushroom with dimorphic fruiting bodies.</title>
        <authorList>
            <person name="Wu B."/>
            <person name="Xu Z."/>
            <person name="Knudson A."/>
            <person name="Carlson A."/>
            <person name="Chen N."/>
            <person name="Kovaka S."/>
            <person name="LaButti K."/>
            <person name="Lipzen A."/>
            <person name="Pennachio C."/>
            <person name="Riley R."/>
            <person name="Schakwitz W."/>
            <person name="Umezawa K."/>
            <person name="Ohm R.A."/>
            <person name="Grigoriev I.V."/>
            <person name="Nagy L.G."/>
            <person name="Gibbons J."/>
            <person name="Hibbett D."/>
        </authorList>
    </citation>
    <scope>NUCLEOTIDE SEQUENCE [LARGE SCALE GENOMIC DNA]</scope>
    <source>
        <strain evidence="1">ALCF2SS1-6</strain>
    </source>
</reference>
<proteinExistence type="predicted"/>
<keyword evidence="2" id="KW-1185">Reference proteome</keyword>
<dbReference type="EMBL" id="ML122284">
    <property type="protein sequence ID" value="RPD56982.1"/>
    <property type="molecule type" value="Genomic_DNA"/>
</dbReference>
<gene>
    <name evidence="1" type="ORF">L227DRAFT_565720</name>
</gene>
<protein>
    <submittedName>
        <fullName evidence="1">Uncharacterized protein</fullName>
    </submittedName>
</protein>
<accession>A0A5C2S0T6</accession>
<dbReference type="Proteomes" id="UP000313359">
    <property type="component" value="Unassembled WGS sequence"/>
</dbReference>